<accession>A0ABM1YFJ9</accession>
<dbReference type="Proteomes" id="UP000069940">
    <property type="component" value="Unassembled WGS sequence"/>
</dbReference>
<evidence type="ECO:0000313" key="2">
    <source>
        <dbReference type="EnsemblMetazoa" id="AALFPA23_008705.P11814"/>
    </source>
</evidence>
<evidence type="ECO:0008006" key="4">
    <source>
        <dbReference type="Google" id="ProtNLM"/>
    </source>
</evidence>
<dbReference type="EnsemblMetazoa" id="AALFPA23_008705.R11814">
    <property type="protein sequence ID" value="AALFPA23_008705.P11814"/>
    <property type="gene ID" value="AALFPA23_008705"/>
</dbReference>
<dbReference type="GeneID" id="115267740"/>
<reference evidence="2" key="2">
    <citation type="submission" date="2025-05" db="UniProtKB">
        <authorList>
            <consortium name="EnsemblMetazoa"/>
        </authorList>
    </citation>
    <scope>IDENTIFICATION</scope>
    <source>
        <strain evidence="2">Foshan</strain>
    </source>
</reference>
<evidence type="ECO:0000256" key="1">
    <source>
        <dbReference type="SAM" id="SignalP"/>
    </source>
</evidence>
<evidence type="ECO:0000313" key="3">
    <source>
        <dbReference type="Proteomes" id="UP000069940"/>
    </source>
</evidence>
<keyword evidence="1" id="KW-0732">Signal</keyword>
<feature type="signal peptide" evidence="1">
    <location>
        <begin position="1"/>
        <end position="20"/>
    </location>
</feature>
<protein>
    <recommendedName>
        <fullName evidence="4">Secreted protein</fullName>
    </recommendedName>
</protein>
<reference evidence="3" key="1">
    <citation type="journal article" date="2015" name="Proc. Natl. Acad. Sci. U.S.A.">
        <title>Genome sequence of the Asian Tiger mosquito, Aedes albopictus, reveals insights into its biology, genetics, and evolution.</title>
        <authorList>
            <person name="Chen X.G."/>
            <person name="Jiang X."/>
            <person name="Gu J."/>
            <person name="Xu M."/>
            <person name="Wu Y."/>
            <person name="Deng Y."/>
            <person name="Zhang C."/>
            <person name="Bonizzoni M."/>
            <person name="Dermauw W."/>
            <person name="Vontas J."/>
            <person name="Armbruster P."/>
            <person name="Huang X."/>
            <person name="Yang Y."/>
            <person name="Zhang H."/>
            <person name="He W."/>
            <person name="Peng H."/>
            <person name="Liu Y."/>
            <person name="Wu K."/>
            <person name="Chen J."/>
            <person name="Lirakis M."/>
            <person name="Topalis P."/>
            <person name="Van Leeuwen T."/>
            <person name="Hall A.B."/>
            <person name="Jiang X."/>
            <person name="Thorpe C."/>
            <person name="Mueller R.L."/>
            <person name="Sun C."/>
            <person name="Waterhouse R.M."/>
            <person name="Yan G."/>
            <person name="Tu Z.J."/>
            <person name="Fang X."/>
            <person name="James A.A."/>
        </authorList>
    </citation>
    <scope>NUCLEOTIDE SEQUENCE [LARGE SCALE GENOMIC DNA]</scope>
    <source>
        <strain evidence="3">Foshan</strain>
    </source>
</reference>
<proteinExistence type="predicted"/>
<name>A0ABM1YFJ9_AEDAL</name>
<feature type="chain" id="PRO_5047122466" description="Secreted protein" evidence="1">
    <location>
        <begin position="21"/>
        <end position="108"/>
    </location>
</feature>
<sequence length="108" mass="13071">MAGVWVQFVLCLVFAQLGHLYPQNGSFVRRDVREYYSEPINNNVVRKDFFILEVPEEAIEDEIEEHMAVMMERRAKQQLALDRFILKLYEEFRKREREGTLNTYRQRL</sequence>
<keyword evidence="3" id="KW-1185">Reference proteome</keyword>
<dbReference type="RefSeq" id="XP_029730807.2">
    <property type="nucleotide sequence ID" value="XM_029874947.2"/>
</dbReference>
<organism evidence="2 3">
    <name type="scientific">Aedes albopictus</name>
    <name type="common">Asian tiger mosquito</name>
    <name type="synonym">Stegomyia albopicta</name>
    <dbReference type="NCBI Taxonomy" id="7160"/>
    <lineage>
        <taxon>Eukaryota</taxon>
        <taxon>Metazoa</taxon>
        <taxon>Ecdysozoa</taxon>
        <taxon>Arthropoda</taxon>
        <taxon>Hexapoda</taxon>
        <taxon>Insecta</taxon>
        <taxon>Pterygota</taxon>
        <taxon>Neoptera</taxon>
        <taxon>Endopterygota</taxon>
        <taxon>Diptera</taxon>
        <taxon>Nematocera</taxon>
        <taxon>Culicoidea</taxon>
        <taxon>Culicidae</taxon>
        <taxon>Culicinae</taxon>
        <taxon>Aedini</taxon>
        <taxon>Aedes</taxon>
        <taxon>Stegomyia</taxon>
    </lineage>
</organism>